<protein>
    <submittedName>
        <fullName evidence="1">Uncharacterized protein</fullName>
    </submittedName>
</protein>
<evidence type="ECO:0000313" key="1">
    <source>
        <dbReference type="EMBL" id="KAJ8649216.1"/>
    </source>
</evidence>
<accession>A0ACC2MU52</accession>
<dbReference type="EMBL" id="CM056809">
    <property type="protein sequence ID" value="KAJ8649216.1"/>
    <property type="molecule type" value="Genomic_DNA"/>
</dbReference>
<name>A0ACC2MU52_PERAE</name>
<comment type="caution">
    <text evidence="1">The sequence shown here is derived from an EMBL/GenBank/DDBJ whole genome shotgun (WGS) entry which is preliminary data.</text>
</comment>
<evidence type="ECO:0000313" key="2">
    <source>
        <dbReference type="Proteomes" id="UP001234297"/>
    </source>
</evidence>
<sequence>MNNNNGNNGGGNGHHQGDGVNQVPLGGDLLDCFKKIGPLPFSGTTDPEAAEKWIKQVNKTFLAMNCPEDQKLPLTAFILQGEAEHWYEALVTGYRTARQALTWAEFEREFDDKFIPKHVRDRKKREFQNVQQGSMTVAQYDMKWTQLSRYAPTLISTEEDKITRFIEGLRPGLRREVEMAEKPTLVETIRYAYKSEESAMRDQRAREASRVGPTSNSRPPALQQQQAKRLKSNVPTPVSVPICAYCNRRHPVGQCRFKSGACFNCGVMGHKVAECPRPDRQKHQIISAQPQVQQKSLATQQKPPSACPQQAGNKPRNYSGGAQIPRMPARAYAITDQDPEATNEVVEGTVLIEGLSLEYCLILDLLYLLLHHILLHILVHPHHLLFL</sequence>
<keyword evidence="2" id="KW-1185">Reference proteome</keyword>
<organism evidence="1 2">
    <name type="scientific">Persea americana</name>
    <name type="common">Avocado</name>
    <dbReference type="NCBI Taxonomy" id="3435"/>
    <lineage>
        <taxon>Eukaryota</taxon>
        <taxon>Viridiplantae</taxon>
        <taxon>Streptophyta</taxon>
        <taxon>Embryophyta</taxon>
        <taxon>Tracheophyta</taxon>
        <taxon>Spermatophyta</taxon>
        <taxon>Magnoliopsida</taxon>
        <taxon>Magnoliidae</taxon>
        <taxon>Laurales</taxon>
        <taxon>Lauraceae</taxon>
        <taxon>Persea</taxon>
    </lineage>
</organism>
<dbReference type="Proteomes" id="UP001234297">
    <property type="component" value="Chromosome 1"/>
</dbReference>
<reference evidence="1 2" key="1">
    <citation type="journal article" date="2022" name="Hortic Res">
        <title>A haplotype resolved chromosomal level avocado genome allows analysis of novel avocado genes.</title>
        <authorList>
            <person name="Nath O."/>
            <person name="Fletcher S.J."/>
            <person name="Hayward A."/>
            <person name="Shaw L.M."/>
            <person name="Masouleh A.K."/>
            <person name="Furtado A."/>
            <person name="Henry R.J."/>
            <person name="Mitter N."/>
        </authorList>
    </citation>
    <scope>NUCLEOTIDE SEQUENCE [LARGE SCALE GENOMIC DNA]</scope>
    <source>
        <strain evidence="2">cv. Hass</strain>
    </source>
</reference>
<proteinExistence type="predicted"/>
<gene>
    <name evidence="1" type="ORF">MRB53_002239</name>
</gene>